<dbReference type="EMBL" id="BNDY01000002">
    <property type="protein sequence ID" value="GHI37640.1"/>
    <property type="molecule type" value="Genomic_DNA"/>
</dbReference>
<organism evidence="2 3">
    <name type="scientific">Streptomyces violascens</name>
    <dbReference type="NCBI Taxonomy" id="67381"/>
    <lineage>
        <taxon>Bacteria</taxon>
        <taxon>Bacillati</taxon>
        <taxon>Actinomycetota</taxon>
        <taxon>Actinomycetes</taxon>
        <taxon>Kitasatosporales</taxon>
        <taxon>Streptomycetaceae</taxon>
        <taxon>Streptomyces</taxon>
    </lineage>
</organism>
<evidence type="ECO:0000313" key="3">
    <source>
        <dbReference type="Proteomes" id="UP001050808"/>
    </source>
</evidence>
<evidence type="ECO:0000259" key="1">
    <source>
        <dbReference type="Pfam" id="PF01593"/>
    </source>
</evidence>
<dbReference type="Proteomes" id="UP001050808">
    <property type="component" value="Unassembled WGS sequence"/>
</dbReference>
<dbReference type="InterPro" id="IPR002937">
    <property type="entry name" value="Amino_oxidase"/>
</dbReference>
<dbReference type="InterPro" id="IPR036188">
    <property type="entry name" value="FAD/NAD-bd_sf"/>
</dbReference>
<name>A0ABQ3QK44_9ACTN</name>
<protein>
    <submittedName>
        <fullName evidence="2">Oxidoreductase</fullName>
    </submittedName>
</protein>
<gene>
    <name evidence="2" type="ORF">Sviol_20480</name>
</gene>
<feature type="domain" description="Amine oxidase" evidence="1">
    <location>
        <begin position="54"/>
        <end position="456"/>
    </location>
</feature>
<reference evidence="2" key="1">
    <citation type="submission" date="2024-05" db="EMBL/GenBank/DDBJ databases">
        <title>Whole genome shotgun sequence of Streptomyces violascens NBRC 12920.</title>
        <authorList>
            <person name="Komaki H."/>
            <person name="Tamura T."/>
        </authorList>
    </citation>
    <scope>NUCLEOTIDE SEQUENCE</scope>
    <source>
        <strain evidence="2">NBRC 12920</strain>
    </source>
</reference>
<dbReference type="Pfam" id="PF01593">
    <property type="entry name" value="Amino_oxidase"/>
    <property type="match status" value="1"/>
</dbReference>
<comment type="caution">
    <text evidence="2">The sequence shown here is derived from an EMBL/GenBank/DDBJ whole genome shotgun (WGS) entry which is preliminary data.</text>
</comment>
<dbReference type="PANTHER" id="PTHR42841">
    <property type="entry name" value="AMINE OXIDASE"/>
    <property type="match status" value="1"/>
</dbReference>
<dbReference type="SUPFAM" id="SSF51905">
    <property type="entry name" value="FAD/NAD(P)-binding domain"/>
    <property type="match status" value="1"/>
</dbReference>
<dbReference type="Gene3D" id="3.50.50.60">
    <property type="entry name" value="FAD/NAD(P)-binding domain"/>
    <property type="match status" value="1"/>
</dbReference>
<proteinExistence type="predicted"/>
<keyword evidence="3" id="KW-1185">Reference proteome</keyword>
<evidence type="ECO:0000313" key="2">
    <source>
        <dbReference type="EMBL" id="GHI37640.1"/>
    </source>
</evidence>
<sequence>MGPPTQNVPTLSSNRRIPWASWGHEASTYRAYPGEGHVLSTAHHADVLIVGAGLAGLSAAHQLTGAGVTVSVLEAAPSVGGRMSTTTIDGFRLDRIGQLLSTSYPELTRTPGLEDLPLRPFSPGVLVHSEGRHYRAGATGSARGALAAARARASAPRGTVTPLGGALDQARLGKALARLAATPVERIVARPELPIGQALSGRGLPARTLNGFVRPLLSALLCDPDLTTSSRCADLALRGFARGRLCVPAGGAATLPELLAAALPPGTVRTDVKVTAVATTSVTTADHGVLGCRSLLLATDAPAAAELLPGLRVPAFHPLTVLHHAAPHSPLADPALLLDADRSGPVAYSSVMSEVDPSRAPRGRALITSTVLGTPPDDLERAVRRQLARLYATSTDGWELLAVHHTPQAVPSMPAPHDLRRPVRLLAGLYVCGDHRDTSTVQGALYSGRRAAQAILADLGVQSWHSAPEVIRKAA</sequence>
<accession>A0ABQ3QK44</accession>